<dbReference type="NCBIfam" id="TIGR01539">
    <property type="entry name" value="portal_lambda"/>
    <property type="match status" value="1"/>
</dbReference>
<reference evidence="2 3" key="1">
    <citation type="submission" date="2017-04" db="EMBL/GenBank/DDBJ databases">
        <authorList>
            <person name="Afonso C.L."/>
            <person name="Miller P.J."/>
            <person name="Scott M.A."/>
            <person name="Spackman E."/>
            <person name="Goraichik I."/>
            <person name="Dimitrov K.M."/>
            <person name="Suarez D.L."/>
            <person name="Swayne D.E."/>
        </authorList>
    </citation>
    <scope>NUCLEOTIDE SEQUENCE [LARGE SCALE GENOMIC DNA]</scope>
    <source>
        <strain evidence="2 3">A2P</strain>
    </source>
</reference>
<dbReference type="EMBL" id="FXAK01000010">
    <property type="protein sequence ID" value="SMF90824.1"/>
    <property type="molecule type" value="Genomic_DNA"/>
</dbReference>
<dbReference type="GO" id="GO:0019068">
    <property type="term" value="P:virion assembly"/>
    <property type="evidence" value="ECO:0007669"/>
    <property type="project" value="InterPro"/>
</dbReference>
<evidence type="ECO:0000313" key="2">
    <source>
        <dbReference type="EMBL" id="SMF90824.1"/>
    </source>
</evidence>
<feature type="region of interest" description="Disordered" evidence="1">
    <location>
        <begin position="471"/>
        <end position="495"/>
    </location>
</feature>
<dbReference type="Pfam" id="PF05136">
    <property type="entry name" value="Phage_portal_2"/>
    <property type="match status" value="1"/>
</dbReference>
<dbReference type="InterPro" id="IPR006429">
    <property type="entry name" value="Phage_lambda_portal"/>
</dbReference>
<evidence type="ECO:0000256" key="1">
    <source>
        <dbReference type="SAM" id="MobiDB-lite"/>
    </source>
</evidence>
<sequence>MNILDKAIGWIAPESGAKRARARVAMEMMRRSYDGATTGRRTDGWNTSGTSANAEIGPALARLRARSRDLVRNNPYAARVADIWAANVVGTGIMPLSRTGDEGLDKRVNTLFRRWSEQCDAEGQLDFAGLQTLIVRTVVEGGEALPRHRNRRPEDGLPVPYQVQVLEGDFLDSSRDSTLTGRRTIQGVEFDALDRRTGYWLFRTHPGDPYSVTAEGLTSALVPASEVMHVYRKLRSGQVRGVPWFAPVLLKARDLDDFHEAAIVRARMEACIGMVVTSADDGGQNPIGITSGTENGRRVEGMEPGMVPYLKPGESVQFLNPTASPSFDPFTLHTLMAMAVGTGVTYDQMTGDLRQANYSSLRAGKVEFRRLVEQAQWQMLIPMFCAPVWRRFIETATLSGALPAGDYPVEWATPAHEPIDPVKDMQADILAVRTGRLTWEQFVALWGFDPKQQLADIARINAAMDDAGVTLDTDPRKVTKAGGTQQAQQGDPQNA</sequence>
<dbReference type="OrthoDB" id="9770450at2"/>
<organism evidence="2 3">
    <name type="scientific">Azospirillum oryzae</name>
    <dbReference type="NCBI Taxonomy" id="286727"/>
    <lineage>
        <taxon>Bacteria</taxon>
        <taxon>Pseudomonadati</taxon>
        <taxon>Pseudomonadota</taxon>
        <taxon>Alphaproteobacteria</taxon>
        <taxon>Rhodospirillales</taxon>
        <taxon>Azospirillaceae</taxon>
        <taxon>Azospirillum</taxon>
    </lineage>
</organism>
<feature type="compositionally biased region" description="Low complexity" evidence="1">
    <location>
        <begin position="481"/>
        <end position="495"/>
    </location>
</feature>
<dbReference type="STRING" id="286727.SAMN02982917_0009"/>
<gene>
    <name evidence="2" type="ORF">SAMN02982917_0009</name>
</gene>
<accession>A0A1X7HPW0</accession>
<protein>
    <submittedName>
        <fullName evidence="2">Phage portal protein, lambda family</fullName>
    </submittedName>
</protein>
<proteinExistence type="predicted"/>
<dbReference type="Proteomes" id="UP000192936">
    <property type="component" value="Unassembled WGS sequence"/>
</dbReference>
<dbReference type="AlphaFoldDB" id="A0A1X7HPW0"/>
<name>A0A1X7HPW0_9PROT</name>
<evidence type="ECO:0000313" key="3">
    <source>
        <dbReference type="Proteomes" id="UP000192936"/>
    </source>
</evidence>
<dbReference type="RefSeq" id="WP_085091845.1">
    <property type="nucleotide sequence ID" value="NZ_FXAK01000010.1"/>
</dbReference>
<dbReference type="GO" id="GO:0005198">
    <property type="term" value="F:structural molecule activity"/>
    <property type="evidence" value="ECO:0007669"/>
    <property type="project" value="InterPro"/>
</dbReference>